<gene>
    <name evidence="2" type="primary">Acey_s0236.g3214</name>
    <name evidence="2" type="ORF">Y032_0236g3214</name>
</gene>
<evidence type="ECO:0000313" key="2">
    <source>
        <dbReference type="EMBL" id="EYB89090.1"/>
    </source>
</evidence>
<comment type="caution">
    <text evidence="2">The sequence shown here is derived from an EMBL/GenBank/DDBJ whole genome shotgun (WGS) entry which is preliminary data.</text>
</comment>
<protein>
    <submittedName>
        <fullName evidence="2">Uncharacterized protein</fullName>
    </submittedName>
</protein>
<evidence type="ECO:0000313" key="3">
    <source>
        <dbReference type="Proteomes" id="UP000024635"/>
    </source>
</evidence>
<dbReference type="EMBL" id="JARK01001572">
    <property type="protein sequence ID" value="EYB89090.1"/>
    <property type="molecule type" value="Genomic_DNA"/>
</dbReference>
<name>A0A016SEV0_9BILA</name>
<organism evidence="2 3">
    <name type="scientific">Ancylostoma ceylanicum</name>
    <dbReference type="NCBI Taxonomy" id="53326"/>
    <lineage>
        <taxon>Eukaryota</taxon>
        <taxon>Metazoa</taxon>
        <taxon>Ecdysozoa</taxon>
        <taxon>Nematoda</taxon>
        <taxon>Chromadorea</taxon>
        <taxon>Rhabditida</taxon>
        <taxon>Rhabditina</taxon>
        <taxon>Rhabditomorpha</taxon>
        <taxon>Strongyloidea</taxon>
        <taxon>Ancylostomatidae</taxon>
        <taxon>Ancylostomatinae</taxon>
        <taxon>Ancylostoma</taxon>
    </lineage>
</organism>
<keyword evidence="3" id="KW-1185">Reference proteome</keyword>
<proteinExistence type="predicted"/>
<sequence>MRVPLEPLNLNDPTLMYSCKRVPSEPLKPRVFPSTFSIQGMPSRESPCKASFSPPSQHDRPHPDVLLQRGCSRLFLGKRDPCDILNLKDPALIYSCKGVPSELPKPRGLPETSSRHAVLLDLINSGNAVQEVPLQCGFPSSLST</sequence>
<dbReference type="Proteomes" id="UP000024635">
    <property type="component" value="Unassembled WGS sequence"/>
</dbReference>
<reference evidence="3" key="1">
    <citation type="journal article" date="2015" name="Nat. Genet.">
        <title>The genome and transcriptome of the zoonotic hookworm Ancylostoma ceylanicum identify infection-specific gene families.</title>
        <authorList>
            <person name="Schwarz E.M."/>
            <person name="Hu Y."/>
            <person name="Antoshechkin I."/>
            <person name="Miller M.M."/>
            <person name="Sternberg P.W."/>
            <person name="Aroian R.V."/>
        </authorList>
    </citation>
    <scope>NUCLEOTIDE SEQUENCE</scope>
    <source>
        <strain evidence="3">HY135</strain>
    </source>
</reference>
<evidence type="ECO:0000256" key="1">
    <source>
        <dbReference type="SAM" id="MobiDB-lite"/>
    </source>
</evidence>
<accession>A0A016SEV0</accession>
<dbReference type="AlphaFoldDB" id="A0A016SEV0"/>
<feature type="region of interest" description="Disordered" evidence="1">
    <location>
        <begin position="36"/>
        <end position="62"/>
    </location>
</feature>